<feature type="region of interest" description="Disordered" evidence="1">
    <location>
        <begin position="18"/>
        <end position="60"/>
    </location>
</feature>
<evidence type="ECO:0008006" key="4">
    <source>
        <dbReference type="Google" id="ProtNLM"/>
    </source>
</evidence>
<dbReference type="Proteomes" id="UP000562045">
    <property type="component" value="Unassembled WGS sequence"/>
</dbReference>
<accession>A0A7Z0CMA8</accession>
<evidence type="ECO:0000313" key="3">
    <source>
        <dbReference type="Proteomes" id="UP000562045"/>
    </source>
</evidence>
<dbReference type="RefSeq" id="WP_179647907.1">
    <property type="nucleotide sequence ID" value="NZ_JACBZM010000001.1"/>
</dbReference>
<feature type="compositionally biased region" description="Low complexity" evidence="1">
    <location>
        <begin position="26"/>
        <end position="38"/>
    </location>
</feature>
<evidence type="ECO:0000256" key="1">
    <source>
        <dbReference type="SAM" id="MobiDB-lite"/>
    </source>
</evidence>
<dbReference type="AlphaFoldDB" id="A0A7Z0CMA8"/>
<gene>
    <name evidence="2" type="ORF">BJ993_000923</name>
</gene>
<organism evidence="2 3">
    <name type="scientific">Nocardioides aromaticivorans</name>
    <dbReference type="NCBI Taxonomy" id="200618"/>
    <lineage>
        <taxon>Bacteria</taxon>
        <taxon>Bacillati</taxon>
        <taxon>Actinomycetota</taxon>
        <taxon>Actinomycetes</taxon>
        <taxon>Propionibacteriales</taxon>
        <taxon>Nocardioidaceae</taxon>
        <taxon>Nocardioides</taxon>
    </lineage>
</organism>
<dbReference type="EMBL" id="JACBZM010000001">
    <property type="protein sequence ID" value="NYI43843.1"/>
    <property type="molecule type" value="Genomic_DNA"/>
</dbReference>
<comment type="caution">
    <text evidence="2">The sequence shown here is derived from an EMBL/GenBank/DDBJ whole genome shotgun (WGS) entry which is preliminary data.</text>
</comment>
<reference evidence="2 3" key="1">
    <citation type="submission" date="2020-07" db="EMBL/GenBank/DDBJ databases">
        <title>Sequencing the genomes of 1000 actinobacteria strains.</title>
        <authorList>
            <person name="Klenk H.-P."/>
        </authorList>
    </citation>
    <scope>NUCLEOTIDE SEQUENCE [LARGE SCALE GENOMIC DNA]</scope>
    <source>
        <strain evidence="2 3">DSM 15131</strain>
    </source>
</reference>
<proteinExistence type="predicted"/>
<evidence type="ECO:0000313" key="2">
    <source>
        <dbReference type="EMBL" id="NYI43843.1"/>
    </source>
</evidence>
<dbReference type="PROSITE" id="PS51257">
    <property type="entry name" value="PROKAR_LIPOPROTEIN"/>
    <property type="match status" value="1"/>
</dbReference>
<sequence length="192" mass="19881">MRSRQMWAALALAVVLGGCSTDDDPGASPTDGSSSAGDPSGGTGSPSAEQTEGPEAATGKVLSSELASLHLPAGQPWAEGRGGLSGHLDIDARNSYEVHLSHGLGKADDLDTAVAAVLPTVQGPRPEIARAEDRDIAGVETAVLSGVDDRGYYYGIVAIHQGLVMTIDFVFPRKDAEGEAWIESILASVEWK</sequence>
<name>A0A7Z0CMA8_9ACTN</name>
<protein>
    <recommendedName>
        <fullName evidence="4">Lipoprotein</fullName>
    </recommendedName>
</protein>